<evidence type="ECO:0000313" key="3">
    <source>
        <dbReference type="Proteomes" id="UP001274830"/>
    </source>
</evidence>
<feature type="compositionally biased region" description="Basic and acidic residues" evidence="1">
    <location>
        <begin position="13"/>
        <end position="65"/>
    </location>
</feature>
<sequence>MSNQLIDQFGSGDAKRYPGDTFQKESKEPFHESSKPHAHEVLDSKDQRSLKNKLARYEHDEHTSHEQAAPVHFVSEETAMRNEIHPDENKPQKEHEKKGAIIDRQLAEEDTAKSAEMDAKIQAKKCHEHKRHKEHRQSKQL</sequence>
<dbReference type="EMBL" id="JAUTXT010000113">
    <property type="protein sequence ID" value="KAK3669148.1"/>
    <property type="molecule type" value="Genomic_DNA"/>
</dbReference>
<evidence type="ECO:0000313" key="2">
    <source>
        <dbReference type="EMBL" id="KAK3669148.1"/>
    </source>
</evidence>
<dbReference type="AlphaFoldDB" id="A0AAE0TLT9"/>
<evidence type="ECO:0000256" key="1">
    <source>
        <dbReference type="SAM" id="MobiDB-lite"/>
    </source>
</evidence>
<protein>
    <submittedName>
        <fullName evidence="2">Uncharacterized protein</fullName>
    </submittedName>
</protein>
<feature type="compositionally biased region" description="Basic and acidic residues" evidence="1">
    <location>
        <begin position="74"/>
        <end position="121"/>
    </location>
</feature>
<proteinExistence type="predicted"/>
<accession>A0AAE0TLT9</accession>
<name>A0AAE0TLT9_9PEZI</name>
<reference evidence="2" key="1">
    <citation type="submission" date="2023-07" db="EMBL/GenBank/DDBJ databases">
        <title>Black Yeasts Isolated from many extreme environments.</title>
        <authorList>
            <person name="Coleine C."/>
            <person name="Stajich J.E."/>
            <person name="Selbmann L."/>
        </authorList>
    </citation>
    <scope>NUCLEOTIDE SEQUENCE</scope>
    <source>
        <strain evidence="2">CCFEE 5485</strain>
    </source>
</reference>
<gene>
    <name evidence="2" type="ORF">LTR78_010974</name>
</gene>
<organism evidence="2 3">
    <name type="scientific">Recurvomyces mirabilis</name>
    <dbReference type="NCBI Taxonomy" id="574656"/>
    <lineage>
        <taxon>Eukaryota</taxon>
        <taxon>Fungi</taxon>
        <taxon>Dikarya</taxon>
        <taxon>Ascomycota</taxon>
        <taxon>Pezizomycotina</taxon>
        <taxon>Dothideomycetes</taxon>
        <taxon>Dothideomycetidae</taxon>
        <taxon>Mycosphaerellales</taxon>
        <taxon>Teratosphaeriaceae</taxon>
        <taxon>Recurvomyces</taxon>
    </lineage>
</organism>
<dbReference type="Proteomes" id="UP001274830">
    <property type="component" value="Unassembled WGS sequence"/>
</dbReference>
<comment type="caution">
    <text evidence="2">The sequence shown here is derived from an EMBL/GenBank/DDBJ whole genome shotgun (WGS) entry which is preliminary data.</text>
</comment>
<feature type="compositionally biased region" description="Basic residues" evidence="1">
    <location>
        <begin position="122"/>
        <end position="141"/>
    </location>
</feature>
<feature type="region of interest" description="Disordered" evidence="1">
    <location>
        <begin position="1"/>
        <end position="141"/>
    </location>
</feature>
<keyword evidence="3" id="KW-1185">Reference proteome</keyword>